<protein>
    <recommendedName>
        <fullName evidence="9">Methylated-DNA--protein-cysteine methyltransferase</fullName>
        <ecNumber evidence="9">2.1.1.63</ecNumber>
    </recommendedName>
    <alternativeName>
        <fullName evidence="9">6-O-methylguanine-DNA methyltransferase</fullName>
        <shortName evidence="9">MGMT</shortName>
    </alternativeName>
    <alternativeName>
        <fullName evidence="9">O-6-methylguanine-DNA-alkyltransferase</fullName>
    </alternativeName>
</protein>
<dbReference type="PANTHER" id="PTHR10815:SF13">
    <property type="entry name" value="METHYLATED-DNA--PROTEIN-CYSTEINE METHYLTRANSFERASE"/>
    <property type="match status" value="1"/>
</dbReference>
<dbReference type="AlphaFoldDB" id="A0A6P1KQB5"/>
<dbReference type="InterPro" id="IPR014048">
    <property type="entry name" value="MethylDNA_cys_MeTrfase_DNA-bd"/>
</dbReference>
<evidence type="ECO:0000256" key="2">
    <source>
        <dbReference type="ARBA" id="ARBA00008711"/>
    </source>
</evidence>
<dbReference type="EC" id="2.1.1.63" evidence="9"/>
<comment type="miscellaneous">
    <text evidence="9">This enzyme catalyzes only one turnover and therefore is not strictly catalytic. According to one definition, an enzyme is a biocatalyst that acts repeatedly and over many reaction cycles.</text>
</comment>
<sequence length="179" mass="19819">MTSYQLAKNLPTMTLVAHQGCLIALDWHTQKTHDLLAKLLAKFKVKVAVMNSVALSHSIDADAKVLVETITQLKEYQAGQRQVFDMPIALYTGTPFQQKVWQALRQIPYGQTISYAQLALQVDNPKGFRAVAQANGRNPLSLIIPCHRVIASDGKLGGYTGGIEIKQTLLDIEQASYQR</sequence>
<evidence type="ECO:0000256" key="1">
    <source>
        <dbReference type="ARBA" id="ARBA00001286"/>
    </source>
</evidence>
<evidence type="ECO:0000256" key="3">
    <source>
        <dbReference type="ARBA" id="ARBA00022490"/>
    </source>
</evidence>
<proteinExistence type="inferred from homology"/>
<feature type="active site" description="Nucleophile; methyl group acceptor" evidence="9">
    <location>
        <position position="146"/>
    </location>
</feature>
<dbReference type="NCBIfam" id="TIGR00589">
    <property type="entry name" value="ogt"/>
    <property type="match status" value="1"/>
</dbReference>
<gene>
    <name evidence="11" type="ORF">GSF12_04410</name>
</gene>
<evidence type="ECO:0000256" key="6">
    <source>
        <dbReference type="ARBA" id="ARBA00022763"/>
    </source>
</evidence>
<reference evidence="11" key="1">
    <citation type="journal article" date="2020" name="Microbiol. Resour. Announc.">
        <title>Complete Genome Sequence of Moraxella osloensis Strain YV1, Isolated from an Australian Wastewater Treatment Plant.</title>
        <authorList>
            <person name="Batinovic S."/>
            <person name="Rice D.T.F."/>
            <person name="Seviour R.J."/>
            <person name="Petrovski S."/>
        </authorList>
    </citation>
    <scope>NUCLEOTIDE SEQUENCE</scope>
    <source>
        <strain evidence="11">YV1</strain>
    </source>
</reference>
<feature type="domain" description="Methylated-DNA-[protein]-cysteine S-methyltransferase DNA binding" evidence="10">
    <location>
        <begin position="95"/>
        <end position="174"/>
    </location>
</feature>
<dbReference type="InterPro" id="IPR036217">
    <property type="entry name" value="MethylDNA_cys_MeTrfase_DNAb"/>
</dbReference>
<evidence type="ECO:0000256" key="7">
    <source>
        <dbReference type="ARBA" id="ARBA00023204"/>
    </source>
</evidence>
<dbReference type="HAMAP" id="MF_00772">
    <property type="entry name" value="OGT"/>
    <property type="match status" value="1"/>
</dbReference>
<dbReference type="InterPro" id="IPR023546">
    <property type="entry name" value="MGMT"/>
</dbReference>
<name>A0A6P1KQB5_FAUOS</name>
<comment type="function">
    <text evidence="9">Involved in the cellular defense against the biological effects of O6-methylguanine (O6-MeG) and O4-methylthymine (O4-MeT) in DNA. Repairs the methylated nucleobase in DNA by stoichiometrically transferring the methyl group to a cysteine residue in the enzyme. This is a suicide reaction: the enzyme is irreversibly inactivated.</text>
</comment>
<organism evidence="11">
    <name type="scientific">Faucicola osloensis</name>
    <name type="common">Moraxella osloensis</name>
    <dbReference type="NCBI Taxonomy" id="34062"/>
    <lineage>
        <taxon>Bacteria</taxon>
        <taxon>Pseudomonadati</taxon>
        <taxon>Pseudomonadota</taxon>
        <taxon>Gammaproteobacteria</taxon>
        <taxon>Moraxellales</taxon>
        <taxon>Moraxellaceae</taxon>
        <taxon>Faucicola</taxon>
    </lineage>
</organism>
<dbReference type="GO" id="GO:0006307">
    <property type="term" value="P:DNA alkylation repair"/>
    <property type="evidence" value="ECO:0007669"/>
    <property type="project" value="UniProtKB-UniRule"/>
</dbReference>
<dbReference type="InterPro" id="IPR036631">
    <property type="entry name" value="MGMT_N_sf"/>
</dbReference>
<comment type="catalytic activity">
    <reaction evidence="8 9">
        <text>a 6-O-methyl-2'-deoxyguanosine in DNA + L-cysteinyl-[protein] = S-methyl-L-cysteinyl-[protein] + a 2'-deoxyguanosine in DNA</text>
        <dbReference type="Rhea" id="RHEA:24000"/>
        <dbReference type="Rhea" id="RHEA-COMP:10131"/>
        <dbReference type="Rhea" id="RHEA-COMP:10132"/>
        <dbReference type="Rhea" id="RHEA-COMP:11367"/>
        <dbReference type="Rhea" id="RHEA-COMP:11368"/>
        <dbReference type="ChEBI" id="CHEBI:29950"/>
        <dbReference type="ChEBI" id="CHEBI:82612"/>
        <dbReference type="ChEBI" id="CHEBI:85445"/>
        <dbReference type="ChEBI" id="CHEBI:85448"/>
        <dbReference type="EC" id="2.1.1.63"/>
    </reaction>
</comment>
<accession>A0A6P1KQB5</accession>
<keyword evidence="7 9" id="KW-0234">DNA repair</keyword>
<comment type="similarity">
    <text evidence="2 9">Belongs to the MGMT family.</text>
</comment>
<comment type="catalytic activity">
    <reaction evidence="1 9">
        <text>a 4-O-methyl-thymidine in DNA + L-cysteinyl-[protein] = a thymidine in DNA + S-methyl-L-cysteinyl-[protein]</text>
        <dbReference type="Rhea" id="RHEA:53428"/>
        <dbReference type="Rhea" id="RHEA-COMP:10131"/>
        <dbReference type="Rhea" id="RHEA-COMP:10132"/>
        <dbReference type="Rhea" id="RHEA-COMP:13555"/>
        <dbReference type="Rhea" id="RHEA-COMP:13556"/>
        <dbReference type="ChEBI" id="CHEBI:29950"/>
        <dbReference type="ChEBI" id="CHEBI:82612"/>
        <dbReference type="ChEBI" id="CHEBI:137386"/>
        <dbReference type="ChEBI" id="CHEBI:137387"/>
        <dbReference type="EC" id="2.1.1.63"/>
    </reaction>
</comment>
<evidence type="ECO:0000256" key="4">
    <source>
        <dbReference type="ARBA" id="ARBA00022603"/>
    </source>
</evidence>
<dbReference type="PROSITE" id="PS00374">
    <property type="entry name" value="MGMT"/>
    <property type="match status" value="1"/>
</dbReference>
<comment type="subcellular location">
    <subcellularLocation>
        <location evidence="9">Cytoplasm</location>
    </subcellularLocation>
</comment>
<dbReference type="CDD" id="cd06445">
    <property type="entry name" value="ATase"/>
    <property type="match status" value="1"/>
</dbReference>
<keyword evidence="4 9" id="KW-0489">Methyltransferase</keyword>
<dbReference type="Gene3D" id="3.30.160.70">
    <property type="entry name" value="Methylated DNA-protein cysteine methyltransferase domain"/>
    <property type="match status" value="1"/>
</dbReference>
<dbReference type="SUPFAM" id="SSF46767">
    <property type="entry name" value="Methylated DNA-protein cysteine methyltransferase, C-terminal domain"/>
    <property type="match status" value="1"/>
</dbReference>
<dbReference type="Pfam" id="PF01035">
    <property type="entry name" value="DNA_binding_1"/>
    <property type="match status" value="1"/>
</dbReference>
<dbReference type="Gene3D" id="1.10.10.10">
    <property type="entry name" value="Winged helix-like DNA-binding domain superfamily/Winged helix DNA-binding domain"/>
    <property type="match status" value="1"/>
</dbReference>
<dbReference type="GO" id="GO:0005737">
    <property type="term" value="C:cytoplasm"/>
    <property type="evidence" value="ECO:0007669"/>
    <property type="project" value="UniProtKB-SubCell"/>
</dbReference>
<evidence type="ECO:0000313" key="11">
    <source>
        <dbReference type="EMBL" id="QHG10595.1"/>
    </source>
</evidence>
<dbReference type="InterPro" id="IPR001497">
    <property type="entry name" value="MethylDNA_cys_MeTrfase_AS"/>
</dbReference>
<keyword evidence="3 9" id="KW-0963">Cytoplasm</keyword>
<dbReference type="GO" id="GO:0003908">
    <property type="term" value="F:methylated-DNA-[protein]-cysteine S-methyltransferase activity"/>
    <property type="evidence" value="ECO:0007669"/>
    <property type="project" value="UniProtKB-UniRule"/>
</dbReference>
<evidence type="ECO:0000256" key="8">
    <source>
        <dbReference type="ARBA" id="ARBA00049348"/>
    </source>
</evidence>
<dbReference type="EMBL" id="CP047226">
    <property type="protein sequence ID" value="QHG10595.1"/>
    <property type="molecule type" value="Genomic_DNA"/>
</dbReference>
<keyword evidence="6 9" id="KW-0227">DNA damage</keyword>
<dbReference type="SUPFAM" id="SSF53155">
    <property type="entry name" value="Methylated DNA-protein cysteine methyltransferase domain"/>
    <property type="match status" value="1"/>
</dbReference>
<dbReference type="PANTHER" id="PTHR10815">
    <property type="entry name" value="METHYLATED-DNA--PROTEIN-CYSTEINE METHYLTRANSFERASE"/>
    <property type="match status" value="1"/>
</dbReference>
<evidence type="ECO:0000259" key="10">
    <source>
        <dbReference type="Pfam" id="PF01035"/>
    </source>
</evidence>
<dbReference type="FunFam" id="1.10.10.10:FF:000214">
    <property type="entry name" value="Methylated-DNA--protein-cysteine methyltransferase"/>
    <property type="match status" value="1"/>
</dbReference>
<keyword evidence="5 9" id="KW-0808">Transferase</keyword>
<evidence type="ECO:0000256" key="5">
    <source>
        <dbReference type="ARBA" id="ARBA00022679"/>
    </source>
</evidence>
<dbReference type="GO" id="GO:0032259">
    <property type="term" value="P:methylation"/>
    <property type="evidence" value="ECO:0007669"/>
    <property type="project" value="UniProtKB-KW"/>
</dbReference>
<evidence type="ECO:0000256" key="9">
    <source>
        <dbReference type="HAMAP-Rule" id="MF_00772"/>
    </source>
</evidence>
<dbReference type="InterPro" id="IPR036388">
    <property type="entry name" value="WH-like_DNA-bd_sf"/>
</dbReference>